<evidence type="ECO:0000256" key="8">
    <source>
        <dbReference type="SAM" id="SignalP"/>
    </source>
</evidence>
<evidence type="ECO:0000259" key="9">
    <source>
        <dbReference type="Pfam" id="PF07715"/>
    </source>
</evidence>
<dbReference type="InterPro" id="IPR036942">
    <property type="entry name" value="Beta-barrel_TonB_sf"/>
</dbReference>
<dbReference type="InterPro" id="IPR023997">
    <property type="entry name" value="TonB-dep_OMP_SusC/RagA_CS"/>
</dbReference>
<dbReference type="InterPro" id="IPR023996">
    <property type="entry name" value="TonB-dep_OMP_SusC/RagA"/>
</dbReference>
<keyword evidence="3 7" id="KW-1134">Transmembrane beta strand</keyword>
<evidence type="ECO:0000256" key="4">
    <source>
        <dbReference type="ARBA" id="ARBA00022692"/>
    </source>
</evidence>
<dbReference type="PROSITE" id="PS52016">
    <property type="entry name" value="TONB_DEPENDENT_REC_3"/>
    <property type="match status" value="1"/>
</dbReference>
<dbReference type="AlphaFoldDB" id="A0A1P9X2W8"/>
<evidence type="ECO:0000256" key="5">
    <source>
        <dbReference type="ARBA" id="ARBA00023136"/>
    </source>
</evidence>
<dbReference type="SUPFAM" id="SSF56935">
    <property type="entry name" value="Porins"/>
    <property type="match status" value="1"/>
</dbReference>
<dbReference type="Gene3D" id="2.60.40.1120">
    <property type="entry name" value="Carboxypeptidase-like, regulatory domain"/>
    <property type="match status" value="1"/>
</dbReference>
<keyword evidence="2 7" id="KW-0813">Transport</keyword>
<feature type="domain" description="TonB-dependent receptor plug" evidence="9">
    <location>
        <begin position="116"/>
        <end position="233"/>
    </location>
</feature>
<keyword evidence="5 7" id="KW-0472">Membrane</keyword>
<dbReference type="InterPro" id="IPR012910">
    <property type="entry name" value="Plug_dom"/>
</dbReference>
<dbReference type="KEGG" id="smon:AWR27_23340"/>
<keyword evidence="8" id="KW-0732">Signal</keyword>
<dbReference type="InterPro" id="IPR008969">
    <property type="entry name" value="CarboxyPept-like_regulatory"/>
</dbReference>
<evidence type="ECO:0000256" key="6">
    <source>
        <dbReference type="ARBA" id="ARBA00023237"/>
    </source>
</evidence>
<proteinExistence type="inferred from homology"/>
<evidence type="ECO:0000256" key="7">
    <source>
        <dbReference type="PROSITE-ProRule" id="PRU01360"/>
    </source>
</evidence>
<dbReference type="RefSeq" id="WP_077133450.1">
    <property type="nucleotide sequence ID" value="NZ_CP014263.1"/>
</dbReference>
<keyword evidence="11" id="KW-1185">Reference proteome</keyword>
<dbReference type="InterPro" id="IPR037066">
    <property type="entry name" value="Plug_dom_sf"/>
</dbReference>
<dbReference type="EMBL" id="CP014263">
    <property type="protein sequence ID" value="AQG81972.1"/>
    <property type="molecule type" value="Genomic_DNA"/>
</dbReference>
<dbReference type="Pfam" id="PF13715">
    <property type="entry name" value="CarbopepD_reg_2"/>
    <property type="match status" value="1"/>
</dbReference>
<evidence type="ECO:0000256" key="1">
    <source>
        <dbReference type="ARBA" id="ARBA00004571"/>
    </source>
</evidence>
<reference evidence="10 11" key="1">
    <citation type="submission" date="2016-01" db="EMBL/GenBank/DDBJ databases">
        <authorList>
            <person name="Oliw E.H."/>
        </authorList>
    </citation>
    <scope>NUCLEOTIDE SEQUENCE [LARGE SCALE GENOMIC DNA]</scope>
    <source>
        <strain evidence="10 11">DY10</strain>
    </source>
</reference>
<dbReference type="OrthoDB" id="9768177at2"/>
<organism evidence="10 11">
    <name type="scientific">Spirosoma montaniterrae</name>
    <dbReference type="NCBI Taxonomy" id="1178516"/>
    <lineage>
        <taxon>Bacteria</taxon>
        <taxon>Pseudomonadati</taxon>
        <taxon>Bacteroidota</taxon>
        <taxon>Cytophagia</taxon>
        <taxon>Cytophagales</taxon>
        <taxon>Cytophagaceae</taxon>
        <taxon>Spirosoma</taxon>
    </lineage>
</organism>
<comment type="similarity">
    <text evidence="7">Belongs to the TonB-dependent receptor family.</text>
</comment>
<feature type="chain" id="PRO_5012953095" evidence="8">
    <location>
        <begin position="21"/>
        <end position="1007"/>
    </location>
</feature>
<evidence type="ECO:0000313" key="11">
    <source>
        <dbReference type="Proteomes" id="UP000187941"/>
    </source>
</evidence>
<evidence type="ECO:0000256" key="2">
    <source>
        <dbReference type="ARBA" id="ARBA00022448"/>
    </source>
</evidence>
<dbReference type="InterPro" id="IPR039426">
    <property type="entry name" value="TonB-dep_rcpt-like"/>
</dbReference>
<dbReference type="Proteomes" id="UP000187941">
    <property type="component" value="Chromosome"/>
</dbReference>
<dbReference type="NCBIfam" id="TIGR04056">
    <property type="entry name" value="OMP_RagA_SusC"/>
    <property type="match status" value="1"/>
</dbReference>
<accession>A0A1P9X2W8</accession>
<dbReference type="SUPFAM" id="SSF49464">
    <property type="entry name" value="Carboxypeptidase regulatory domain-like"/>
    <property type="match status" value="1"/>
</dbReference>
<dbReference type="Pfam" id="PF07715">
    <property type="entry name" value="Plug"/>
    <property type="match status" value="1"/>
</dbReference>
<dbReference type="Gene3D" id="2.40.170.20">
    <property type="entry name" value="TonB-dependent receptor, beta-barrel domain"/>
    <property type="match status" value="1"/>
</dbReference>
<sequence length="1007" mass="108474">MKQFLSVLWLLLAVGNQALAQSPTRAVSGRVTGQTGDGLPGVNIVVKGTQKGTTTNTNGQYSLAEVPAGATLTFSSIGFVAQDIAVGNRTTLDVSLSADDRSLSEVIVVGYGTQRKIETTGSIASIKSDELLQLPVANVTQGIQSRVAGVQITQNSSAPGGGASVRIRGTNSINGTSEPLYVLDGVQIAVGLDQNANNQNPLSNINPNDIESVEVLKDASSTAIYGARGANGVILITTKRGKAGTSRVSYDAYYGTQQVNKTLDVLNSTQFAALENEIFKTSVFPDPNNPGPNTDWQNLIFRRAPIQNHQLTVTGGTEKTQVAFSLNYFDQSGIIINSRFRRYSLRTNVDHRVNNWLKVGTSLLLSNSVNNRTQTANTSIDGPAVTASILGAALAAPPTLVPYREDGSVWPFGDQFSARYREAANPVGLAQILDRITNNTLLANFYADLNLAKGLTYRASFNVTQFNNLGDFYSPKSIVNLADQALAGSAQKNNQYGRSLLHESILTYATSFNAIHSLKFTGVFASLKNEGSNNNISGTQFPNDATANEAIALSTNRNVSSGRSESRLDSYLGRVNYGFRDKYFVDVTARYDGASQFGAENKYGFFPAVAAAWRVIEEPFLKGATWLSDLKLRGSYGQTGNAGAIGPYQSLALVGSGGNNAYAFNHVYTTGIAPTGIPNSELQWERSTQANLGLDLGLFNNRLNVVVDVYNKRTDNLLFVRQLPPSSGYTTITGNFATIQNRGIEMAVSGRVLDGPVKLNVSANATINRNKLLALNDLLQNFAVNNYGVLQVGQPIGVFRTYVFDGNYQTGESILPGSGSRLGGPKVRDLNGDGQISVADQTITGDPNPRLIYGFSANLSYKNFDFSTFFAGVRGNQIYNLIRYTLENPSGGRNLLAGVANRWTPTNPNNEFASVLQGGRLPISDRFLEDGSFLRCKNITLGYRLPAIKGLQAVRVYVSTNNPFTFTNYSGFDPEVNSFGNSNTQIGVDNLVYPIARSYIAGLQVSF</sequence>
<comment type="subcellular location">
    <subcellularLocation>
        <location evidence="1 7">Cell outer membrane</location>
        <topology evidence="1 7">Multi-pass membrane protein</topology>
    </subcellularLocation>
</comment>
<protein>
    <submittedName>
        <fullName evidence="10">SusC/RagA family TonB-linked outer membrane protein</fullName>
    </submittedName>
</protein>
<evidence type="ECO:0000313" key="10">
    <source>
        <dbReference type="EMBL" id="AQG81972.1"/>
    </source>
</evidence>
<keyword evidence="6 7" id="KW-0998">Cell outer membrane</keyword>
<gene>
    <name evidence="10" type="ORF">AWR27_23340</name>
</gene>
<name>A0A1P9X2W8_9BACT</name>
<dbReference type="STRING" id="1178516.AWR27_23340"/>
<dbReference type="Gene3D" id="2.170.130.10">
    <property type="entry name" value="TonB-dependent receptor, plug domain"/>
    <property type="match status" value="1"/>
</dbReference>
<feature type="signal peptide" evidence="8">
    <location>
        <begin position="1"/>
        <end position="20"/>
    </location>
</feature>
<keyword evidence="4 7" id="KW-0812">Transmembrane</keyword>
<dbReference type="NCBIfam" id="TIGR04057">
    <property type="entry name" value="SusC_RagA_signa"/>
    <property type="match status" value="1"/>
</dbReference>
<dbReference type="GO" id="GO:0009279">
    <property type="term" value="C:cell outer membrane"/>
    <property type="evidence" value="ECO:0007669"/>
    <property type="project" value="UniProtKB-SubCell"/>
</dbReference>
<evidence type="ECO:0000256" key="3">
    <source>
        <dbReference type="ARBA" id="ARBA00022452"/>
    </source>
</evidence>